<comment type="cofactor">
    <cofactor evidence="1">
        <name>[3Fe-4S] cluster</name>
        <dbReference type="ChEBI" id="CHEBI:21137"/>
    </cofactor>
</comment>
<dbReference type="SUPFAM" id="SSF46548">
    <property type="entry name" value="alpha-helical ferredoxin"/>
    <property type="match status" value="1"/>
</dbReference>
<dbReference type="InterPro" id="IPR025192">
    <property type="entry name" value="Succ_DH/fum_Rdtase_N"/>
</dbReference>
<comment type="similarity">
    <text evidence="2">Belongs to the succinate dehydrogenase/fumarate reductase iron-sulfur protein family.</text>
</comment>
<dbReference type="Pfam" id="PF13085">
    <property type="entry name" value="Fer2_3"/>
    <property type="match status" value="1"/>
</dbReference>
<dbReference type="NCBIfam" id="NF005746">
    <property type="entry name" value="PRK07570.1"/>
    <property type="match status" value="1"/>
</dbReference>
<dbReference type="InterPro" id="IPR036010">
    <property type="entry name" value="2Fe-2S_ferredoxin-like_sf"/>
</dbReference>
<dbReference type="InterPro" id="IPR050573">
    <property type="entry name" value="SDH/FRD_Iron-Sulfur"/>
</dbReference>
<evidence type="ECO:0000256" key="2">
    <source>
        <dbReference type="ARBA" id="ARBA00009433"/>
    </source>
</evidence>
<dbReference type="STRING" id="758820.SAMN00777080_3018"/>
<keyword evidence="6" id="KW-1185">Reference proteome</keyword>
<protein>
    <submittedName>
        <fullName evidence="5">Succinate dehydrogenase / fumarate reductase iron-sulfur subunit</fullName>
    </submittedName>
</protein>
<evidence type="ECO:0000256" key="1">
    <source>
        <dbReference type="ARBA" id="ARBA00001927"/>
    </source>
</evidence>
<accession>A0A1W2H628</accession>
<proteinExistence type="inferred from homology"/>
<dbReference type="PROSITE" id="PS00197">
    <property type="entry name" value="2FE2S_FER_1"/>
    <property type="match status" value="1"/>
</dbReference>
<dbReference type="PANTHER" id="PTHR11921:SF41">
    <property type="entry name" value="SUCCINATE DEHYDROGENASE"/>
    <property type="match status" value="1"/>
</dbReference>
<dbReference type="GO" id="GO:0051537">
    <property type="term" value="F:2 iron, 2 sulfur cluster binding"/>
    <property type="evidence" value="ECO:0007669"/>
    <property type="project" value="InterPro"/>
</dbReference>
<reference evidence="6" key="1">
    <citation type="submission" date="2017-04" db="EMBL/GenBank/DDBJ databases">
        <authorList>
            <person name="Varghese N."/>
            <person name="Submissions S."/>
        </authorList>
    </citation>
    <scope>NUCLEOTIDE SEQUENCE [LARGE SCALE GENOMIC DNA]</scope>
    <source>
        <strain evidence="6">DSM 16537</strain>
    </source>
</reference>
<dbReference type="GO" id="GO:0009060">
    <property type="term" value="P:aerobic respiration"/>
    <property type="evidence" value="ECO:0007669"/>
    <property type="project" value="TreeGrafter"/>
</dbReference>
<evidence type="ECO:0000313" key="6">
    <source>
        <dbReference type="Proteomes" id="UP000192333"/>
    </source>
</evidence>
<dbReference type="GO" id="GO:0009055">
    <property type="term" value="F:electron transfer activity"/>
    <property type="evidence" value="ECO:0007669"/>
    <property type="project" value="InterPro"/>
</dbReference>
<dbReference type="InterPro" id="IPR012675">
    <property type="entry name" value="Beta-grasp_dom_sf"/>
</dbReference>
<dbReference type="Gene3D" id="3.10.20.30">
    <property type="match status" value="1"/>
</dbReference>
<dbReference type="Gene3D" id="1.10.1060.10">
    <property type="entry name" value="Alpha-helical ferredoxin"/>
    <property type="match status" value="1"/>
</dbReference>
<comment type="cofactor">
    <cofactor evidence="3">
        <name>[2Fe-2S] cluster</name>
        <dbReference type="ChEBI" id="CHEBI:190135"/>
    </cofactor>
</comment>
<evidence type="ECO:0000313" key="5">
    <source>
        <dbReference type="EMBL" id="SMD44397.1"/>
    </source>
</evidence>
<dbReference type="RefSeq" id="WP_084123537.1">
    <property type="nucleotide sequence ID" value="NZ_LT838813.1"/>
</dbReference>
<gene>
    <name evidence="5" type="ORF">SAMN00777080_3018</name>
</gene>
<dbReference type="EMBL" id="LT838813">
    <property type="protein sequence ID" value="SMD44397.1"/>
    <property type="molecule type" value="Genomic_DNA"/>
</dbReference>
<dbReference type="PROSITE" id="PS51379">
    <property type="entry name" value="4FE4S_FER_2"/>
    <property type="match status" value="1"/>
</dbReference>
<evidence type="ECO:0000256" key="3">
    <source>
        <dbReference type="ARBA" id="ARBA00034078"/>
    </source>
</evidence>
<dbReference type="PANTHER" id="PTHR11921">
    <property type="entry name" value="SUCCINATE DEHYDROGENASE IRON-SULFUR PROTEIN"/>
    <property type="match status" value="1"/>
</dbReference>
<feature type="domain" description="4Fe-4S ferredoxin-type" evidence="4">
    <location>
        <begin position="150"/>
        <end position="180"/>
    </location>
</feature>
<dbReference type="Proteomes" id="UP000192333">
    <property type="component" value="Chromosome I"/>
</dbReference>
<dbReference type="InterPro" id="IPR009051">
    <property type="entry name" value="Helical_ferredxn"/>
</dbReference>
<dbReference type="SUPFAM" id="SSF54292">
    <property type="entry name" value="2Fe-2S ferredoxin-like"/>
    <property type="match status" value="1"/>
</dbReference>
<sequence length="244" mass="26757">MKLTLNIWRQSNGQAKGKFETYILEDLDSHMSVPEMLDHLNDKLIKNRKDPVAFDSDCREGICGQCGFVINGHVQSPEEHATTCQTHLRSFKDGDVLYLEPFRAKAFPIKKDLCVDRTAFDRIIAKGGYISVNTGQAPEANGILIGHEEAEKAFDAASCIGCGACVAACKNASAALFTSAKISHLSMLPQGKIEAKKRAVAMVEQMDKEGFGACSFTEACEAVCPQSISISNIVTMNREFWKSR</sequence>
<name>A0A1W2H628_9BACT</name>
<dbReference type="InterPro" id="IPR006058">
    <property type="entry name" value="2Fe2S_fd_BS"/>
</dbReference>
<dbReference type="OrthoDB" id="9804391at2"/>
<evidence type="ECO:0000259" key="4">
    <source>
        <dbReference type="PROSITE" id="PS51379"/>
    </source>
</evidence>
<dbReference type="InterPro" id="IPR017896">
    <property type="entry name" value="4Fe4S_Fe-S-bd"/>
</dbReference>
<dbReference type="AlphaFoldDB" id="A0A1W2H628"/>
<dbReference type="GO" id="GO:0022904">
    <property type="term" value="P:respiratory electron transport chain"/>
    <property type="evidence" value="ECO:0007669"/>
    <property type="project" value="TreeGrafter"/>
</dbReference>
<organism evidence="5 6">
    <name type="scientific">Aquiflexum balticum DSM 16537</name>
    <dbReference type="NCBI Taxonomy" id="758820"/>
    <lineage>
        <taxon>Bacteria</taxon>
        <taxon>Pseudomonadati</taxon>
        <taxon>Bacteroidota</taxon>
        <taxon>Cytophagia</taxon>
        <taxon>Cytophagales</taxon>
        <taxon>Cyclobacteriaceae</taxon>
        <taxon>Aquiflexum</taxon>
    </lineage>
</organism>
<dbReference type="Pfam" id="PF13183">
    <property type="entry name" value="Fer4_8"/>
    <property type="match status" value="1"/>
</dbReference>